<organism evidence="1 2">
    <name type="scientific">Alosa alosa</name>
    <name type="common">allis shad</name>
    <dbReference type="NCBI Taxonomy" id="278164"/>
    <lineage>
        <taxon>Eukaryota</taxon>
        <taxon>Metazoa</taxon>
        <taxon>Chordata</taxon>
        <taxon>Craniata</taxon>
        <taxon>Vertebrata</taxon>
        <taxon>Euteleostomi</taxon>
        <taxon>Actinopterygii</taxon>
        <taxon>Neopterygii</taxon>
        <taxon>Teleostei</taxon>
        <taxon>Clupei</taxon>
        <taxon>Clupeiformes</taxon>
        <taxon>Clupeoidei</taxon>
        <taxon>Clupeidae</taxon>
        <taxon>Alosa</taxon>
    </lineage>
</organism>
<accession>A0AAV6GCR9</accession>
<evidence type="ECO:0000313" key="2">
    <source>
        <dbReference type="Proteomes" id="UP000823561"/>
    </source>
</evidence>
<evidence type="ECO:0000313" key="1">
    <source>
        <dbReference type="EMBL" id="KAG5272913.1"/>
    </source>
</evidence>
<proteinExistence type="predicted"/>
<dbReference type="AlphaFoldDB" id="A0AAV6GCR9"/>
<dbReference type="EMBL" id="JADWDJ010000012">
    <property type="protein sequence ID" value="KAG5272913.1"/>
    <property type="molecule type" value="Genomic_DNA"/>
</dbReference>
<sequence length="153" mass="16883">MTRAAVACVVSMHHGKEIALMGLNACKWKIGGLTETAFKENENSLEELMRLNHHATGMEIIGTLDNFTPSSSGHLILMLCIGDRRVYGCADDRVEVICSLEELFEEGPHFPVEELFNHPTKSDCVVPKQCEDNPEGAGGRLYYDTLYIGDIGP</sequence>
<protein>
    <submittedName>
        <fullName evidence="1">Uncharacterized protein</fullName>
    </submittedName>
</protein>
<gene>
    <name evidence="1" type="ORF">AALO_G00170670</name>
</gene>
<keyword evidence="2" id="KW-1185">Reference proteome</keyword>
<dbReference type="Proteomes" id="UP000823561">
    <property type="component" value="Chromosome 12"/>
</dbReference>
<comment type="caution">
    <text evidence="1">The sequence shown here is derived from an EMBL/GenBank/DDBJ whole genome shotgun (WGS) entry which is preliminary data.</text>
</comment>
<reference evidence="1" key="1">
    <citation type="submission" date="2020-10" db="EMBL/GenBank/DDBJ databases">
        <title>Chromosome-scale genome assembly of the Allis shad, Alosa alosa.</title>
        <authorList>
            <person name="Margot Z."/>
            <person name="Christophe K."/>
            <person name="Cabau C."/>
            <person name="Louis A."/>
            <person name="Berthelot C."/>
            <person name="Parey E."/>
            <person name="Roest Crollius H."/>
            <person name="Montfort J."/>
            <person name="Robinson-Rechavi M."/>
            <person name="Bucao C."/>
            <person name="Bouchez O."/>
            <person name="Gislard M."/>
            <person name="Lluch J."/>
            <person name="Milhes M."/>
            <person name="Lampietro C."/>
            <person name="Lopez Roques C."/>
            <person name="Donnadieu C."/>
            <person name="Braasch I."/>
            <person name="Desvignes T."/>
            <person name="Postlethwait J."/>
            <person name="Bobe J."/>
            <person name="Guiguen Y."/>
        </authorList>
    </citation>
    <scope>NUCLEOTIDE SEQUENCE</scope>
    <source>
        <strain evidence="1">M-15738</strain>
        <tissue evidence="1">Blood</tissue>
    </source>
</reference>
<name>A0AAV6GCR9_9TELE</name>